<dbReference type="AlphaFoldDB" id="A0A2S0WBE6"/>
<dbReference type="KEGG" id="clia:C3E79_00125"/>
<keyword evidence="2" id="KW-1185">Reference proteome</keyword>
<gene>
    <name evidence="1" type="ORF">C3E79_00125</name>
</gene>
<dbReference type="Gene3D" id="3.40.33.10">
    <property type="entry name" value="CAP"/>
    <property type="match status" value="1"/>
</dbReference>
<accession>A0A2S0WBE6</accession>
<dbReference type="InterPro" id="IPR035940">
    <property type="entry name" value="CAP_sf"/>
</dbReference>
<dbReference type="RefSeq" id="WP_108403087.1">
    <property type="nucleotide sequence ID" value="NZ_CP026948.1"/>
</dbReference>
<sequence>MRAFTRRFLVPLTATALITTGLPAVASADPDPTTGVELNVAQNQFVGKSVTYDPSAGAREGLAALKELRGYMWDQNPPFRAYNNEYSGTLQDAARSQGLRTKEAYQNAVSLDEDLTWIATQRAVEASVKFEHKRPDGTDVNTAKRGTVQWSGESLAVGTPNLRDTIINEWGKGELQALRDANGAWNEHNGHLIHMLNPKNRAYGFGAVYDVPGVVFGHYGRYNYFAAWSSTVVKTPASTQTGKTTGVIYRAALPGERPTGIVSGGHIPAPGGDNPASGSSLDTGQAIGIALGVIALIVTLLGGVSFTLHL</sequence>
<proteinExistence type="predicted"/>
<evidence type="ECO:0000313" key="2">
    <source>
        <dbReference type="Proteomes" id="UP000244754"/>
    </source>
</evidence>
<dbReference type="Proteomes" id="UP000244754">
    <property type="component" value="Chromosome"/>
</dbReference>
<protein>
    <submittedName>
        <fullName evidence="1">Uncharacterized protein</fullName>
    </submittedName>
</protein>
<organism evidence="1 2">
    <name type="scientific">Corynebacterium liangguodongii</name>
    <dbReference type="NCBI Taxonomy" id="2079535"/>
    <lineage>
        <taxon>Bacteria</taxon>
        <taxon>Bacillati</taxon>
        <taxon>Actinomycetota</taxon>
        <taxon>Actinomycetes</taxon>
        <taxon>Mycobacteriales</taxon>
        <taxon>Corynebacteriaceae</taxon>
        <taxon>Corynebacterium</taxon>
    </lineage>
</organism>
<name>A0A2S0WBE6_9CORY</name>
<dbReference type="OrthoDB" id="4398810at2"/>
<evidence type="ECO:0000313" key="1">
    <source>
        <dbReference type="EMBL" id="AWB83091.1"/>
    </source>
</evidence>
<reference evidence="2" key="1">
    <citation type="submission" date="2018-01" db="EMBL/GenBank/DDBJ databases">
        <authorList>
            <person name="Li J."/>
        </authorList>
    </citation>
    <scope>NUCLEOTIDE SEQUENCE [LARGE SCALE GENOMIC DNA]</scope>
    <source>
        <strain evidence="2">2184</strain>
    </source>
</reference>
<dbReference type="EMBL" id="CP026948">
    <property type="protein sequence ID" value="AWB83091.1"/>
    <property type="molecule type" value="Genomic_DNA"/>
</dbReference>